<dbReference type="eggNOG" id="COG3921">
    <property type="taxonomic scope" value="Bacteria"/>
</dbReference>
<dbReference type="Proteomes" id="UP000027337">
    <property type="component" value="Unassembled WGS sequence"/>
</dbReference>
<dbReference type="STRING" id="83219.PM02_06360"/>
<sequence>MFSVCILLFALALFLIVHPQSPLPPQWNPIKPLSVSDPITPLTSWKLRQTLGDDSLCRAALGTGAVFADLPDFEQSEQCHIKPQVRLTSVGTAKLTPLNTRCQTALRMAMWHQHSITHKARDILNQPVREILHLSSYNCREMRTANGPTGRMSTHATADAVDIRGFVMADGQRILLQEHWQDSGNRGRFLRAVRDGACDWFRLTLGPDYNALHADHFHLQHRGWGLCR</sequence>
<evidence type="ECO:0000259" key="1">
    <source>
        <dbReference type="Pfam" id="PF06904"/>
    </source>
</evidence>
<dbReference type="Pfam" id="PF06904">
    <property type="entry name" value="Extensin-like_C"/>
    <property type="match status" value="1"/>
</dbReference>
<evidence type="ECO:0000313" key="3">
    <source>
        <dbReference type="Proteomes" id="UP000027337"/>
    </source>
</evidence>
<keyword evidence="3" id="KW-1185">Reference proteome</keyword>
<evidence type="ECO:0000313" key="2">
    <source>
        <dbReference type="EMBL" id="KAJ03937.1"/>
    </source>
</evidence>
<protein>
    <submittedName>
        <fullName evidence="2">Extensin</fullName>
    </submittedName>
</protein>
<dbReference type="AlphaFoldDB" id="A0A061SSQ2"/>
<proteinExistence type="predicted"/>
<accession>A0A061SSQ2</accession>
<gene>
    <name evidence="2" type="ORF">PM02_06360</name>
</gene>
<organism evidence="2 3">
    <name type="scientific">Sulfitobacter mediterraneus</name>
    <dbReference type="NCBI Taxonomy" id="83219"/>
    <lineage>
        <taxon>Bacteria</taxon>
        <taxon>Pseudomonadati</taxon>
        <taxon>Pseudomonadota</taxon>
        <taxon>Alphaproteobacteria</taxon>
        <taxon>Rhodobacterales</taxon>
        <taxon>Roseobacteraceae</taxon>
        <taxon>Sulfitobacter</taxon>
    </lineage>
</organism>
<comment type="caution">
    <text evidence="2">The sequence shown here is derived from an EMBL/GenBank/DDBJ whole genome shotgun (WGS) entry which is preliminary data.</text>
</comment>
<dbReference type="EMBL" id="JEMU01000004">
    <property type="protein sequence ID" value="KAJ03937.1"/>
    <property type="molecule type" value="Genomic_DNA"/>
</dbReference>
<reference evidence="2 3" key="1">
    <citation type="journal article" date="2014" name="Genome Announc.">
        <title>Draft Genome Sequences of Two Isolates of the Roseobacter Group, Sulfitobacter sp. Strains 3SOLIMAR09 and 1FIGIMAR09, from Harbors of Mallorca Island (Mediterranean Sea).</title>
        <authorList>
            <person name="Mas-Llado M."/>
            <person name="Pina-Villalonga J.M."/>
            <person name="Brunet-Galmes I."/>
            <person name="Nogales B."/>
            <person name="Bosch R."/>
        </authorList>
    </citation>
    <scope>NUCLEOTIDE SEQUENCE [LARGE SCALE GENOMIC DNA]</scope>
    <source>
        <strain evidence="2 3">1FIGIMAR09</strain>
    </source>
</reference>
<name>A0A061SSQ2_9RHOB</name>
<feature type="domain" description="Extensin-like C-terminal" evidence="1">
    <location>
        <begin position="56"/>
        <end position="228"/>
    </location>
</feature>
<dbReference type="InterPro" id="IPR009683">
    <property type="entry name" value="Extensin-like_C"/>
</dbReference>